<dbReference type="NCBIfam" id="TIGR00706">
    <property type="entry name" value="SppA_dom"/>
    <property type="match status" value="1"/>
</dbReference>
<dbReference type="SUPFAM" id="SSF52096">
    <property type="entry name" value="ClpP/crotonase"/>
    <property type="match status" value="1"/>
</dbReference>
<evidence type="ECO:0000259" key="6">
    <source>
        <dbReference type="Pfam" id="PF01343"/>
    </source>
</evidence>
<evidence type="ECO:0000256" key="1">
    <source>
        <dbReference type="ARBA" id="ARBA00008683"/>
    </source>
</evidence>
<reference evidence="7 8" key="1">
    <citation type="submission" date="2020-08" db="EMBL/GenBank/DDBJ databases">
        <title>Genomic Encyclopedia of Type Strains, Phase IV (KMG-IV): sequencing the most valuable type-strain genomes for metagenomic binning, comparative biology and taxonomic classification.</title>
        <authorList>
            <person name="Goeker M."/>
        </authorList>
    </citation>
    <scope>NUCLEOTIDE SEQUENCE [LARGE SCALE GENOMIC DNA]</scope>
    <source>
        <strain evidence="7 8">DSM 25895</strain>
    </source>
</reference>
<feature type="domain" description="Peptidase S49" evidence="6">
    <location>
        <begin position="106"/>
        <end position="256"/>
    </location>
</feature>
<evidence type="ECO:0000256" key="2">
    <source>
        <dbReference type="ARBA" id="ARBA00022670"/>
    </source>
</evidence>
<dbReference type="Pfam" id="PF01343">
    <property type="entry name" value="Peptidase_S49"/>
    <property type="match status" value="1"/>
</dbReference>
<name>A0A840XN55_9PROT</name>
<evidence type="ECO:0000256" key="4">
    <source>
        <dbReference type="ARBA" id="ARBA00022825"/>
    </source>
</evidence>
<evidence type="ECO:0000256" key="5">
    <source>
        <dbReference type="SAM" id="Phobius"/>
    </source>
</evidence>
<dbReference type="AlphaFoldDB" id="A0A840XN55"/>
<dbReference type="Gene3D" id="6.20.330.10">
    <property type="match status" value="1"/>
</dbReference>
<dbReference type="EC" id="3.4.21.-" evidence="7"/>
<dbReference type="Gene3D" id="3.90.226.10">
    <property type="entry name" value="2-enoyl-CoA Hydratase, Chain A, domain 1"/>
    <property type="match status" value="1"/>
</dbReference>
<feature type="transmembrane region" description="Helical" evidence="5">
    <location>
        <begin position="20"/>
        <end position="39"/>
    </location>
</feature>
<proteinExistence type="inferred from homology"/>
<evidence type="ECO:0000313" key="7">
    <source>
        <dbReference type="EMBL" id="MBB5688159.1"/>
    </source>
</evidence>
<keyword evidence="8" id="KW-1185">Reference proteome</keyword>
<evidence type="ECO:0000313" key="8">
    <source>
        <dbReference type="Proteomes" id="UP000562254"/>
    </source>
</evidence>
<dbReference type="InterPro" id="IPR002142">
    <property type="entry name" value="Peptidase_S49"/>
</dbReference>
<sequence length="304" mass="32435">MSLEPDLLADRRRLRRRLGLWRGLAILSVFGAIALLATLRGQDSIPGGAHVLRLPVSGFIAEDRRVLQALDRAASDSSVRALIVAINSPGGTMAGGEALHAALARVAERKPVVAVMGATAASAGYMVALPAHRVIARESTVTGSIGVLMQSFEVSELMERAGIRPQVLTTGPLKDQPSPFRPLTEEGRAALQRVIGDLHGQFVAMVAAGRRMDPARAQEVADGRVFTGRQAIEAGLVDAIGGEREARAWLAAEREVPESLPLRDIQTRGVAERLVSSAAEGLMKSLFSEWLGVDAPRAVWQPSR</sequence>
<dbReference type="GO" id="GO:0008236">
    <property type="term" value="F:serine-type peptidase activity"/>
    <property type="evidence" value="ECO:0007669"/>
    <property type="project" value="UniProtKB-KW"/>
</dbReference>
<dbReference type="GO" id="GO:0006508">
    <property type="term" value="P:proteolysis"/>
    <property type="evidence" value="ECO:0007669"/>
    <property type="project" value="UniProtKB-KW"/>
</dbReference>
<accession>A0A840XN55</accession>
<organism evidence="7 8">
    <name type="scientific">Neoroseomonas alkaliterrae</name>
    <dbReference type="NCBI Taxonomy" id="1452450"/>
    <lineage>
        <taxon>Bacteria</taxon>
        <taxon>Pseudomonadati</taxon>
        <taxon>Pseudomonadota</taxon>
        <taxon>Alphaproteobacteria</taxon>
        <taxon>Acetobacterales</taxon>
        <taxon>Acetobacteraceae</taxon>
        <taxon>Neoroseomonas</taxon>
    </lineage>
</organism>
<protein>
    <submittedName>
        <fullName evidence="7">Protease-4</fullName>
        <ecNumber evidence="7">3.4.21.-</ecNumber>
    </submittedName>
</protein>
<keyword evidence="3 7" id="KW-0378">Hydrolase</keyword>
<dbReference type="CDD" id="cd07023">
    <property type="entry name" value="S49_Sppa_N_C"/>
    <property type="match status" value="1"/>
</dbReference>
<comment type="similarity">
    <text evidence="1">Belongs to the peptidase S49 family.</text>
</comment>
<comment type="caution">
    <text evidence="7">The sequence shown here is derived from an EMBL/GenBank/DDBJ whole genome shotgun (WGS) entry which is preliminary data.</text>
</comment>
<dbReference type="RefSeq" id="WP_184480536.1">
    <property type="nucleotide sequence ID" value="NZ_JAAEDJ010000047.1"/>
</dbReference>
<keyword evidence="5" id="KW-0812">Transmembrane</keyword>
<dbReference type="InterPro" id="IPR004635">
    <property type="entry name" value="Pept_S49_SppA"/>
</dbReference>
<dbReference type="Proteomes" id="UP000562254">
    <property type="component" value="Unassembled WGS sequence"/>
</dbReference>
<dbReference type="InterPro" id="IPR047272">
    <property type="entry name" value="S49_SppA_C"/>
</dbReference>
<dbReference type="PANTHER" id="PTHR42987">
    <property type="entry name" value="PEPTIDASE S49"/>
    <property type="match status" value="1"/>
</dbReference>
<dbReference type="EMBL" id="JACIJE010000001">
    <property type="protein sequence ID" value="MBB5688159.1"/>
    <property type="molecule type" value="Genomic_DNA"/>
</dbReference>
<dbReference type="InterPro" id="IPR029045">
    <property type="entry name" value="ClpP/crotonase-like_dom_sf"/>
</dbReference>
<dbReference type="PANTHER" id="PTHR42987:SF6">
    <property type="entry name" value="PROTEINASE IV"/>
    <property type="match status" value="1"/>
</dbReference>
<gene>
    <name evidence="7" type="ORF">FHS88_000269</name>
</gene>
<evidence type="ECO:0000256" key="3">
    <source>
        <dbReference type="ARBA" id="ARBA00022801"/>
    </source>
</evidence>
<keyword evidence="4" id="KW-0720">Serine protease</keyword>
<keyword evidence="2 7" id="KW-0645">Protease</keyword>
<keyword evidence="5" id="KW-1133">Transmembrane helix</keyword>
<keyword evidence="5" id="KW-0472">Membrane</keyword>